<dbReference type="SUPFAM" id="SSF51126">
    <property type="entry name" value="Pectin lyase-like"/>
    <property type="match status" value="1"/>
</dbReference>
<evidence type="ECO:0000256" key="2">
    <source>
        <dbReference type="ARBA" id="ARBA00008834"/>
    </source>
</evidence>
<evidence type="ECO:0000256" key="1">
    <source>
        <dbReference type="ARBA" id="ARBA00004613"/>
    </source>
</evidence>
<evidence type="ECO:0000256" key="5">
    <source>
        <dbReference type="ARBA" id="ARBA00022737"/>
    </source>
</evidence>
<keyword evidence="7" id="KW-0325">Glycoprotein</keyword>
<dbReference type="Gene3D" id="2.160.20.10">
    <property type="entry name" value="Single-stranded right-handed beta-helix, Pectin lyase-like"/>
    <property type="match status" value="1"/>
</dbReference>
<dbReference type="GO" id="GO:0045490">
    <property type="term" value="P:pectin catabolic process"/>
    <property type="evidence" value="ECO:0007669"/>
    <property type="project" value="UniProtKB-ARBA"/>
</dbReference>
<keyword evidence="5" id="KW-0677">Repeat</keyword>
<evidence type="ECO:0000256" key="9">
    <source>
        <dbReference type="ARBA" id="ARBA00023316"/>
    </source>
</evidence>
<dbReference type="AlphaFoldDB" id="A0A8H8RP70"/>
<sequence length="436" mass="46396">MKLFNTLFSIIISIRAAIASSIADASTQNIGLKTCVVNPGGNSSIDDAPAIIDAFNQCGLDGKILFLNETYHVNTVLNTTGLKNCEVDLRGTLLLLLKWGNNITYWLNNSLPVGYQNQILQSSAWVFGGDNINFQGHGYGTLNGCGQAWYTFIHGQSNYPGRPHAITIANTTNSVFEGIRFVQSQMWTMTVIHSKNVLLQDIYVNNAGNDGTTSSNTDGANTIFSDNITFERWDITNGDDSIAFKANSTNIHVLDSTFHNGLGIAFGSIGQYKGEFNTIENIRVKNITCYNTLHGAYVKTWTGQQVGYPPNGGGGGLGFMKDILLSDFTLNNLSGIPFSISQCTTFSGAAGACNTSLFEIEDLTFKNVAGTIGTNPIASLQCSAAAPCKNITLQNIDLALRNGTAASGYNCDAVVGSVGFNCTGSTCGTSSATGSC</sequence>
<reference evidence="12 13" key="1">
    <citation type="submission" date="2018-05" db="EMBL/GenBank/DDBJ databases">
        <title>Genome sequencing and assembly of the regulated plant pathogen Lachnellula willkommii and related sister species for the development of diagnostic species identification markers.</title>
        <authorList>
            <person name="Giroux E."/>
            <person name="Bilodeau G."/>
        </authorList>
    </citation>
    <scope>NUCLEOTIDE SEQUENCE [LARGE SCALE GENOMIC DNA]</scope>
    <source>
        <strain evidence="12 13">CBS 197.66</strain>
    </source>
</reference>
<feature type="chain" id="PRO_5034233815" evidence="11">
    <location>
        <begin position="20"/>
        <end position="436"/>
    </location>
</feature>
<evidence type="ECO:0000256" key="4">
    <source>
        <dbReference type="ARBA" id="ARBA00022729"/>
    </source>
</evidence>
<dbReference type="GO" id="GO:0005576">
    <property type="term" value="C:extracellular region"/>
    <property type="evidence" value="ECO:0007669"/>
    <property type="project" value="UniProtKB-SubCell"/>
</dbReference>
<proteinExistence type="inferred from homology"/>
<keyword evidence="6 10" id="KW-0378">Hydrolase</keyword>
<accession>A0A8H8RP70</accession>
<keyword evidence="4 11" id="KW-0732">Signal</keyword>
<comment type="similarity">
    <text evidence="2 10">Belongs to the glycosyl hydrolase 28 family.</text>
</comment>
<evidence type="ECO:0000256" key="11">
    <source>
        <dbReference type="SAM" id="SignalP"/>
    </source>
</evidence>
<dbReference type="GO" id="GO:0004650">
    <property type="term" value="F:polygalacturonase activity"/>
    <property type="evidence" value="ECO:0007669"/>
    <property type="project" value="InterPro"/>
</dbReference>
<keyword evidence="9" id="KW-0961">Cell wall biogenesis/degradation</keyword>
<evidence type="ECO:0000313" key="13">
    <source>
        <dbReference type="Proteomes" id="UP000462212"/>
    </source>
</evidence>
<protein>
    <submittedName>
        <fullName evidence="12">Alpha-L-rhamnosidase</fullName>
    </submittedName>
</protein>
<comment type="subcellular location">
    <subcellularLocation>
        <location evidence="1">Secreted</location>
    </subcellularLocation>
</comment>
<evidence type="ECO:0000313" key="12">
    <source>
        <dbReference type="EMBL" id="TVY38156.1"/>
    </source>
</evidence>
<dbReference type="Pfam" id="PF00295">
    <property type="entry name" value="Glyco_hydro_28"/>
    <property type="match status" value="1"/>
</dbReference>
<evidence type="ECO:0000256" key="10">
    <source>
        <dbReference type="RuleBase" id="RU361169"/>
    </source>
</evidence>
<evidence type="ECO:0000256" key="3">
    <source>
        <dbReference type="ARBA" id="ARBA00022525"/>
    </source>
</evidence>
<organism evidence="12 13">
    <name type="scientific">Lachnellula subtilissima</name>
    <dbReference type="NCBI Taxonomy" id="602034"/>
    <lineage>
        <taxon>Eukaryota</taxon>
        <taxon>Fungi</taxon>
        <taxon>Dikarya</taxon>
        <taxon>Ascomycota</taxon>
        <taxon>Pezizomycotina</taxon>
        <taxon>Leotiomycetes</taxon>
        <taxon>Helotiales</taxon>
        <taxon>Lachnaceae</taxon>
        <taxon>Lachnellula</taxon>
    </lineage>
</organism>
<dbReference type="InterPro" id="IPR000743">
    <property type="entry name" value="Glyco_hydro_28"/>
</dbReference>
<name>A0A8H8RP70_9HELO</name>
<dbReference type="PANTHER" id="PTHR31736">
    <property type="match status" value="1"/>
</dbReference>
<feature type="signal peptide" evidence="11">
    <location>
        <begin position="1"/>
        <end position="19"/>
    </location>
</feature>
<dbReference type="EMBL" id="QGMJ01000302">
    <property type="protein sequence ID" value="TVY38156.1"/>
    <property type="molecule type" value="Genomic_DNA"/>
</dbReference>
<dbReference type="OrthoDB" id="187139at2759"/>
<evidence type="ECO:0000256" key="6">
    <source>
        <dbReference type="ARBA" id="ARBA00022801"/>
    </source>
</evidence>
<dbReference type="InterPro" id="IPR011050">
    <property type="entry name" value="Pectin_lyase_fold/virulence"/>
</dbReference>
<dbReference type="PANTHER" id="PTHR31736:SF8">
    <property type="entry name" value="PUTATIVE (AFU_ORTHOLOGUE AFUA_7G06410)-RELATED"/>
    <property type="match status" value="1"/>
</dbReference>
<dbReference type="Proteomes" id="UP000462212">
    <property type="component" value="Unassembled WGS sequence"/>
</dbReference>
<evidence type="ECO:0000256" key="8">
    <source>
        <dbReference type="ARBA" id="ARBA00023295"/>
    </source>
</evidence>
<gene>
    <name evidence="12" type="primary">rgxB_0</name>
    <name evidence="12" type="ORF">LSUB1_G005003</name>
</gene>
<keyword evidence="13" id="KW-1185">Reference proteome</keyword>
<keyword evidence="3" id="KW-0964">Secreted</keyword>
<dbReference type="InterPro" id="IPR006626">
    <property type="entry name" value="PbH1"/>
</dbReference>
<dbReference type="SMART" id="SM00710">
    <property type="entry name" value="PbH1"/>
    <property type="match status" value="4"/>
</dbReference>
<keyword evidence="8 10" id="KW-0326">Glycosidase</keyword>
<comment type="caution">
    <text evidence="12">The sequence shown here is derived from an EMBL/GenBank/DDBJ whole genome shotgun (WGS) entry which is preliminary data.</text>
</comment>
<dbReference type="InterPro" id="IPR012334">
    <property type="entry name" value="Pectin_lyas_fold"/>
</dbReference>
<evidence type="ECO:0000256" key="7">
    <source>
        <dbReference type="ARBA" id="ARBA00023180"/>
    </source>
</evidence>
<dbReference type="GO" id="GO:0071555">
    <property type="term" value="P:cell wall organization"/>
    <property type="evidence" value="ECO:0007669"/>
    <property type="project" value="UniProtKB-KW"/>
</dbReference>